<dbReference type="RefSeq" id="WP_012879958.1">
    <property type="nucleotide sequence ID" value="NC_013530.1"/>
</dbReference>
<sequence>MGDPTCGVTHDDVRAAIHWALDHDVVVLAQHRLVAHTVASEDERREADADLVARWRLATGLCTRR</sequence>
<evidence type="ECO:0000313" key="1">
    <source>
        <dbReference type="EMBL" id="ACZ32216.1"/>
    </source>
</evidence>
<dbReference type="KEGG" id="xce:Xcel_3216"/>
<evidence type="ECO:0000313" key="2">
    <source>
        <dbReference type="Proteomes" id="UP000002255"/>
    </source>
</evidence>
<dbReference type="EMBL" id="CP001821">
    <property type="protein sequence ID" value="ACZ32216.1"/>
    <property type="molecule type" value="Genomic_DNA"/>
</dbReference>
<proteinExistence type="predicted"/>
<name>D1C0L3_XYLCX</name>
<reference evidence="1 2" key="2">
    <citation type="journal article" date="2010" name="Stand. Genomic Sci.">
        <title>Complete genome sequence of Xylanimonas cellulosilytica type strain (XIL07).</title>
        <authorList>
            <person name="Foster B."/>
            <person name="Pukall R."/>
            <person name="Abt B."/>
            <person name="Nolan M."/>
            <person name="Glavina Del Rio T."/>
            <person name="Chen F."/>
            <person name="Lucas S."/>
            <person name="Tice H."/>
            <person name="Pitluck S."/>
            <person name="Cheng J.-F."/>
            <person name="Chertkov O."/>
            <person name="Brettin T."/>
            <person name="Han C."/>
            <person name="Detter J.C."/>
            <person name="Bruce D."/>
            <person name="Goodwin L."/>
            <person name="Ivanova N."/>
            <person name="Mavromatis K."/>
            <person name="Pati A."/>
            <person name="Mikhailova N."/>
            <person name="Chen A."/>
            <person name="Palaniappan K."/>
            <person name="Land M."/>
            <person name="Hauser L."/>
            <person name="Chang Y.-J."/>
            <person name="Jeffries C.D."/>
            <person name="Chain P."/>
            <person name="Rohde M."/>
            <person name="Goeker M."/>
            <person name="Bristow J."/>
            <person name="Eisen J.A."/>
            <person name="Markowitz V."/>
            <person name="Hugenholtz P."/>
            <person name="Kyrpides N.C."/>
            <person name="Klenk H.-P."/>
            <person name="Lapidus A."/>
        </authorList>
    </citation>
    <scope>NUCLEOTIDE SEQUENCE [LARGE SCALE GENOMIC DNA]</scope>
    <source>
        <strain evidence="2">DSM 15894 / CECT 5975 / LMG 20990 / XIL07</strain>
    </source>
</reference>
<gene>
    <name evidence="1" type="ordered locus">Xcel_3216</name>
</gene>
<protein>
    <submittedName>
        <fullName evidence="1">Uncharacterized protein</fullName>
    </submittedName>
</protein>
<organism evidence="1 2">
    <name type="scientific">Xylanimonas cellulosilytica (strain DSM 15894 / JCM 12276 / CECT 5975 / KCTC 9989 / LMG 20990 / NBRC 107835 / XIL07)</name>
    <dbReference type="NCBI Taxonomy" id="446471"/>
    <lineage>
        <taxon>Bacteria</taxon>
        <taxon>Bacillati</taxon>
        <taxon>Actinomycetota</taxon>
        <taxon>Actinomycetes</taxon>
        <taxon>Micrococcales</taxon>
        <taxon>Promicromonosporaceae</taxon>
        <taxon>Xylanimonas</taxon>
    </lineage>
</organism>
<keyword evidence="2" id="KW-1185">Reference proteome</keyword>
<accession>D1C0L3</accession>
<dbReference type="OrthoDB" id="5148785at2"/>
<dbReference type="HOGENOM" id="CLU_2848896_0_0_11"/>
<reference evidence="2" key="1">
    <citation type="submission" date="2009-11" db="EMBL/GenBank/DDBJ databases">
        <title>The complete chromosome of Xylanimonas cellulosilytica DSM 15894.</title>
        <authorList>
            <consortium name="US DOE Joint Genome Institute (JGI-PGF)"/>
            <person name="Lucas S."/>
            <person name="Copeland A."/>
            <person name="Lapidus A."/>
            <person name="Glavina del Rio T."/>
            <person name="Dalin E."/>
            <person name="Tice H."/>
            <person name="Bruce D."/>
            <person name="Goodwin L."/>
            <person name="Pitluck S."/>
            <person name="Kyrpides N."/>
            <person name="Mavromatis K."/>
            <person name="Ivanova N."/>
            <person name="Mikhailova N."/>
            <person name="Foster B."/>
            <person name="Clum A."/>
            <person name="Brettin T."/>
            <person name="Detter J.C."/>
            <person name="Han C."/>
            <person name="Larimer F."/>
            <person name="Land M."/>
            <person name="Hauser L."/>
            <person name="Markowitz V."/>
            <person name="Cheng J.F."/>
            <person name="Hugenholtz P."/>
            <person name="Woyke T."/>
            <person name="Wu D."/>
            <person name="Gehrich-Schroeter G."/>
            <person name="Schneider S."/>
            <person name="Pukall S.R."/>
            <person name="Klenk H.P."/>
            <person name="Eisen J.A."/>
        </authorList>
    </citation>
    <scope>NUCLEOTIDE SEQUENCE [LARGE SCALE GENOMIC DNA]</scope>
    <source>
        <strain evidence="2">DSM 15894 / CECT 5975 / LMG 20990 / XIL07</strain>
    </source>
</reference>
<dbReference type="AlphaFoldDB" id="D1C0L3"/>
<dbReference type="Proteomes" id="UP000002255">
    <property type="component" value="Chromosome"/>
</dbReference>